<accession>A0A560BJN1</accession>
<comment type="caution">
    <text evidence="3">The sequence shown here is derived from an EMBL/GenBank/DDBJ whole genome shotgun (WGS) entry which is preliminary data.</text>
</comment>
<dbReference type="Proteomes" id="UP000316083">
    <property type="component" value="Unassembled WGS sequence"/>
</dbReference>
<proteinExistence type="predicted"/>
<gene>
    <name evidence="3" type="ORF">FBZ82_102426</name>
</gene>
<reference evidence="3 4" key="1">
    <citation type="submission" date="2019-06" db="EMBL/GenBank/DDBJ databases">
        <title>Genomic Encyclopedia of Type Strains, Phase IV (KMG-V): Genome sequencing to study the core and pangenomes of soil and plant-associated prokaryotes.</title>
        <authorList>
            <person name="Whitman W."/>
        </authorList>
    </citation>
    <scope>NUCLEOTIDE SEQUENCE [LARGE SCALE GENOMIC DNA]</scope>
    <source>
        <strain evidence="3 4">BR 11796</strain>
    </source>
</reference>
<evidence type="ECO:0000256" key="2">
    <source>
        <dbReference type="SAM" id="Phobius"/>
    </source>
</evidence>
<evidence type="ECO:0000256" key="1">
    <source>
        <dbReference type="SAM" id="MobiDB-lite"/>
    </source>
</evidence>
<protein>
    <submittedName>
        <fullName evidence="3">Uncharacterized protein</fullName>
    </submittedName>
</protein>
<evidence type="ECO:0000313" key="3">
    <source>
        <dbReference type="EMBL" id="TWA72825.1"/>
    </source>
</evidence>
<dbReference type="EMBL" id="VITF01000002">
    <property type="protein sequence ID" value="TWA72825.1"/>
    <property type="molecule type" value="Genomic_DNA"/>
</dbReference>
<feature type="compositionally biased region" description="Low complexity" evidence="1">
    <location>
        <begin position="112"/>
        <end position="125"/>
    </location>
</feature>
<evidence type="ECO:0000313" key="4">
    <source>
        <dbReference type="Proteomes" id="UP000316083"/>
    </source>
</evidence>
<keyword evidence="2" id="KW-0812">Transmembrane</keyword>
<feature type="region of interest" description="Disordered" evidence="1">
    <location>
        <begin position="112"/>
        <end position="135"/>
    </location>
</feature>
<sequence>MDNRWRGQGMAKDDGSFRLVVACSLGGVAVSVALGSLLLSRWTPRTENTVVERAIHNMDRETCERVLHSFTQPQPVGTRVLWLWAEESTPGVFTGAPWTSRVTGPGVQTAAAAGAAEGRSGAMAGRSPRPYAFDPASQVAPDAACSFPNNSLHIVSVEYPAKPDAAPGTGKP</sequence>
<keyword evidence="2" id="KW-0472">Membrane</keyword>
<name>A0A560BJN1_AZOBR</name>
<feature type="transmembrane region" description="Helical" evidence="2">
    <location>
        <begin position="19"/>
        <end position="39"/>
    </location>
</feature>
<organism evidence="3 4">
    <name type="scientific">Azospirillum brasilense</name>
    <dbReference type="NCBI Taxonomy" id="192"/>
    <lineage>
        <taxon>Bacteria</taxon>
        <taxon>Pseudomonadati</taxon>
        <taxon>Pseudomonadota</taxon>
        <taxon>Alphaproteobacteria</taxon>
        <taxon>Rhodospirillales</taxon>
        <taxon>Azospirillaceae</taxon>
        <taxon>Azospirillum</taxon>
    </lineage>
</organism>
<keyword evidence="2" id="KW-1133">Transmembrane helix</keyword>
<dbReference type="AlphaFoldDB" id="A0A560BJN1"/>